<dbReference type="KEGG" id="moy:CVS54_01429"/>
<organism evidence="1 2">
    <name type="scientific">Microbacterium oxydans</name>
    <dbReference type="NCBI Taxonomy" id="82380"/>
    <lineage>
        <taxon>Bacteria</taxon>
        <taxon>Bacillati</taxon>
        <taxon>Actinomycetota</taxon>
        <taxon>Actinomycetes</taxon>
        <taxon>Micrococcales</taxon>
        <taxon>Microbacteriaceae</taxon>
        <taxon>Microbacterium</taxon>
    </lineage>
</organism>
<dbReference type="AlphaFoldDB" id="A0A3Q9J8E2"/>
<evidence type="ECO:0000313" key="2">
    <source>
        <dbReference type="Proteomes" id="UP000274841"/>
    </source>
</evidence>
<gene>
    <name evidence="1" type="ORF">CVS54_01429</name>
</gene>
<dbReference type="Proteomes" id="UP000274841">
    <property type="component" value="Chromosome"/>
</dbReference>
<sequence>MGLPALWVTHPSFALTRNQQTTALGNGVLPLQALSAIRLALASA</sequence>
<evidence type="ECO:0008006" key="3">
    <source>
        <dbReference type="Google" id="ProtNLM"/>
    </source>
</evidence>
<name>A0A3Q9J8E2_9MICO</name>
<proteinExistence type="predicted"/>
<dbReference type="EMBL" id="CP031422">
    <property type="protein sequence ID" value="AZS40106.1"/>
    <property type="molecule type" value="Genomic_DNA"/>
</dbReference>
<accession>A0A3Q9J8E2</accession>
<reference evidence="1 2" key="1">
    <citation type="submission" date="2018-08" db="EMBL/GenBank/DDBJ databases">
        <title>Microbacterium oxydans strain HG3.</title>
        <authorList>
            <person name="ORTET P."/>
        </authorList>
    </citation>
    <scope>NUCLEOTIDE SEQUENCE [LARGE SCALE GENOMIC DNA]</scope>
    <source>
        <strain evidence="1 2">HG3</strain>
    </source>
</reference>
<protein>
    <recommendedName>
        <fullName evidence="3">DNA (cytosine-5-)-methyltransferase</fullName>
    </recommendedName>
</protein>
<evidence type="ECO:0000313" key="1">
    <source>
        <dbReference type="EMBL" id="AZS40106.1"/>
    </source>
</evidence>